<evidence type="ECO:0000313" key="3">
    <source>
        <dbReference type="Proteomes" id="UP001162131"/>
    </source>
</evidence>
<keyword evidence="3" id="KW-1185">Reference proteome</keyword>
<keyword evidence="1" id="KW-0175">Coiled coil</keyword>
<evidence type="ECO:0000313" key="2">
    <source>
        <dbReference type="EMBL" id="CAG9313282.1"/>
    </source>
</evidence>
<reference evidence="2" key="1">
    <citation type="submission" date="2021-09" db="EMBL/GenBank/DDBJ databases">
        <authorList>
            <consortium name="AG Swart"/>
            <person name="Singh M."/>
            <person name="Singh A."/>
            <person name="Seah K."/>
            <person name="Emmerich C."/>
        </authorList>
    </citation>
    <scope>NUCLEOTIDE SEQUENCE</scope>
    <source>
        <strain evidence="2">ATCC30299</strain>
    </source>
</reference>
<organism evidence="2 3">
    <name type="scientific">Blepharisma stoltei</name>
    <dbReference type="NCBI Taxonomy" id="1481888"/>
    <lineage>
        <taxon>Eukaryota</taxon>
        <taxon>Sar</taxon>
        <taxon>Alveolata</taxon>
        <taxon>Ciliophora</taxon>
        <taxon>Postciliodesmatophora</taxon>
        <taxon>Heterotrichea</taxon>
        <taxon>Heterotrichida</taxon>
        <taxon>Blepharismidae</taxon>
        <taxon>Blepharisma</taxon>
    </lineage>
</organism>
<protein>
    <submittedName>
        <fullName evidence="2">Uncharacterized protein</fullName>
    </submittedName>
</protein>
<feature type="coiled-coil region" evidence="1">
    <location>
        <begin position="224"/>
        <end position="251"/>
    </location>
</feature>
<sequence length="375" mass="44490">MSKLDLNSESDCEFWVDYDAHPNLDSDLSRNCKTKTISQFYPNLEDDLKDQLSSQPSQYHRERIQIIVDRIREAAKVHHQNALDLALRKIHKEYHKKIQELLQSHQNTLIELKQDYDKMRILINAKDLELDELRSFCCEQELAISKLRQKKSKEERKTEQIVHNKYDPEKDKDMKALYLKLDAMKDMVQMSQKQTDEAKAKLKSYEEFMRKREKENDEAWINKKKETEAREQELLNEIKMLKERHNSFKAEVNRELEVRQVINKKQNDLIGELQNDLKSAKLVLVTPRLHNQFIRKYRSISQDYGEVEKPKEQEVRFVKKLPIKPYTSFNRIDLKKQEVSLEYGVSTRASPACISSPDDLNITFPIVVTHTISRK</sequence>
<dbReference type="EMBL" id="CAJZBQ010000010">
    <property type="protein sequence ID" value="CAG9313282.1"/>
    <property type="molecule type" value="Genomic_DNA"/>
</dbReference>
<gene>
    <name evidence="2" type="ORF">BSTOLATCC_MIC8555</name>
</gene>
<evidence type="ECO:0000256" key="1">
    <source>
        <dbReference type="SAM" id="Coils"/>
    </source>
</evidence>
<feature type="coiled-coil region" evidence="1">
    <location>
        <begin position="95"/>
        <end position="122"/>
    </location>
</feature>
<comment type="caution">
    <text evidence="2">The sequence shown here is derived from an EMBL/GenBank/DDBJ whole genome shotgun (WGS) entry which is preliminary data.</text>
</comment>
<proteinExistence type="predicted"/>
<name>A0AAU9IJB4_9CILI</name>
<dbReference type="AlphaFoldDB" id="A0AAU9IJB4"/>
<accession>A0AAU9IJB4</accession>
<dbReference type="Proteomes" id="UP001162131">
    <property type="component" value="Unassembled WGS sequence"/>
</dbReference>